<evidence type="ECO:0000256" key="4">
    <source>
        <dbReference type="ARBA" id="ARBA00023136"/>
    </source>
</evidence>
<accession>A0ABS7TAH5</accession>
<dbReference type="InterPro" id="IPR051361">
    <property type="entry name" value="ThrE/Ser_Exporter"/>
</dbReference>
<feature type="transmembrane region" description="Helical" evidence="6">
    <location>
        <begin position="244"/>
        <end position="268"/>
    </location>
</feature>
<feature type="transmembrane region" description="Helical" evidence="6">
    <location>
        <begin position="212"/>
        <end position="232"/>
    </location>
</feature>
<keyword evidence="4 6" id="KW-0472">Membrane</keyword>
<dbReference type="Proteomes" id="UP001430290">
    <property type="component" value="Unassembled WGS sequence"/>
</dbReference>
<evidence type="ECO:0000259" key="8">
    <source>
        <dbReference type="Pfam" id="PF12821"/>
    </source>
</evidence>
<proteinExistence type="inferred from homology"/>
<dbReference type="Pfam" id="PF12821">
    <property type="entry name" value="ThrE_2"/>
    <property type="match status" value="1"/>
</dbReference>
<dbReference type="Pfam" id="PF06738">
    <property type="entry name" value="ThrE"/>
    <property type="match status" value="1"/>
</dbReference>
<keyword evidence="10" id="KW-1185">Reference proteome</keyword>
<feature type="transmembrane region" description="Helical" evidence="6">
    <location>
        <begin position="330"/>
        <end position="349"/>
    </location>
</feature>
<protein>
    <submittedName>
        <fullName evidence="9">Threonine/serine exporter family protein</fullName>
    </submittedName>
</protein>
<feature type="domain" description="Threonine/serine exporter-like N-terminal" evidence="7">
    <location>
        <begin position="22"/>
        <end position="263"/>
    </location>
</feature>
<evidence type="ECO:0000313" key="10">
    <source>
        <dbReference type="Proteomes" id="UP001430290"/>
    </source>
</evidence>
<evidence type="ECO:0000256" key="1">
    <source>
        <dbReference type="ARBA" id="ARBA00004141"/>
    </source>
</evidence>
<feature type="transmembrane region" description="Helical" evidence="6">
    <location>
        <begin position="393"/>
        <end position="414"/>
    </location>
</feature>
<gene>
    <name evidence="9" type="ORF">K7B09_00780</name>
</gene>
<dbReference type="PANTHER" id="PTHR31082:SF4">
    <property type="entry name" value="PHEROMONE-REGULATED MEMBRANE PROTEIN 10"/>
    <property type="match status" value="1"/>
</dbReference>
<dbReference type="InterPro" id="IPR024528">
    <property type="entry name" value="ThrE_2"/>
</dbReference>
<feature type="transmembrane region" description="Helical" evidence="6">
    <location>
        <begin position="307"/>
        <end position="324"/>
    </location>
</feature>
<dbReference type="EMBL" id="JAIQDJ010000001">
    <property type="protein sequence ID" value="MBZ4184857.1"/>
    <property type="molecule type" value="Genomic_DNA"/>
</dbReference>
<comment type="similarity">
    <text evidence="5">Belongs to the ThrE exporter (TC 2.A.79) family.</text>
</comment>
<feature type="domain" description="Threonine/Serine exporter ThrE" evidence="8">
    <location>
        <begin position="289"/>
        <end position="410"/>
    </location>
</feature>
<evidence type="ECO:0000256" key="6">
    <source>
        <dbReference type="SAM" id="Phobius"/>
    </source>
</evidence>
<evidence type="ECO:0000256" key="3">
    <source>
        <dbReference type="ARBA" id="ARBA00022989"/>
    </source>
</evidence>
<sequence>MSAIAPVNFANGATTYTERIAFVVDLAYHLHAYGTTSQRLEAAIELVAKRLGLACEPWSNPTGIILAFSDPTRPAGESDTTRLLRPGLGETNLYKLCEADRIAEDVINGRMDVPVGRAALRALDQPSGLRGRVMQALGFALASGAVAGLLRLPWLDIGTATVIGGLIGLLVLGAQRHPRLREGFEALAGLLAGTVAILVSIFIGQLNLNTVMIASLIVLLPGMSLALATNELASRHLVSGTARFAGALMTVVNLTIGTAIALTCAQLLGIEPHVRAWRPQPDWVVWGAVAVAAYAFAVLFQAHRRDYGLVMAAAISGYLISRYGGEWLDAQAGVFLAALATTAAGNAYARWANRPGALIRLPGIIMLVPGSVALRGVISLVQAQSLNAGQEAAMAALNTLMALLAGLLFGNLLVSARRNL</sequence>
<comment type="caution">
    <text evidence="9">The sequence shown here is derived from an EMBL/GenBank/DDBJ whole genome shotgun (WGS) entry which is preliminary data.</text>
</comment>
<feature type="transmembrane region" description="Helical" evidence="6">
    <location>
        <begin position="186"/>
        <end position="206"/>
    </location>
</feature>
<evidence type="ECO:0000259" key="7">
    <source>
        <dbReference type="Pfam" id="PF06738"/>
    </source>
</evidence>
<dbReference type="RefSeq" id="WP_223625635.1">
    <property type="nucleotide sequence ID" value="NZ_JAIQDJ010000001.1"/>
</dbReference>
<feature type="transmembrane region" description="Helical" evidence="6">
    <location>
        <begin position="157"/>
        <end position="174"/>
    </location>
</feature>
<keyword evidence="3 6" id="KW-1133">Transmembrane helix</keyword>
<name>A0ABS7TAH5_9GAMM</name>
<keyword evidence="2 6" id="KW-0812">Transmembrane</keyword>
<evidence type="ECO:0000256" key="5">
    <source>
        <dbReference type="ARBA" id="ARBA00034125"/>
    </source>
</evidence>
<dbReference type="PANTHER" id="PTHR31082">
    <property type="entry name" value="PHEROMONE-REGULATED MEMBRANE PROTEIN 10"/>
    <property type="match status" value="1"/>
</dbReference>
<feature type="transmembrane region" description="Helical" evidence="6">
    <location>
        <begin position="283"/>
        <end position="300"/>
    </location>
</feature>
<reference evidence="9" key="1">
    <citation type="submission" date="2021-09" db="EMBL/GenBank/DDBJ databases">
        <authorList>
            <person name="Wu T."/>
            <person name="Guo S.Z."/>
        </authorList>
    </citation>
    <scope>NUCLEOTIDE SEQUENCE</scope>
    <source>
        <strain evidence="9">RSS-23</strain>
    </source>
</reference>
<organism evidence="9 10">
    <name type="scientific">Thermomonas beijingensis</name>
    <dbReference type="NCBI Taxonomy" id="2872701"/>
    <lineage>
        <taxon>Bacteria</taxon>
        <taxon>Pseudomonadati</taxon>
        <taxon>Pseudomonadota</taxon>
        <taxon>Gammaproteobacteria</taxon>
        <taxon>Lysobacterales</taxon>
        <taxon>Lysobacteraceae</taxon>
        <taxon>Thermomonas</taxon>
    </lineage>
</organism>
<comment type="subcellular location">
    <subcellularLocation>
        <location evidence="1">Membrane</location>
        <topology evidence="1">Multi-pass membrane protein</topology>
    </subcellularLocation>
</comment>
<feature type="transmembrane region" description="Helical" evidence="6">
    <location>
        <begin position="361"/>
        <end position="381"/>
    </location>
</feature>
<dbReference type="InterPro" id="IPR010619">
    <property type="entry name" value="ThrE-like_N"/>
</dbReference>
<evidence type="ECO:0000313" key="9">
    <source>
        <dbReference type="EMBL" id="MBZ4184857.1"/>
    </source>
</evidence>
<evidence type="ECO:0000256" key="2">
    <source>
        <dbReference type="ARBA" id="ARBA00022692"/>
    </source>
</evidence>